<comment type="caution">
    <text evidence="1">The sequence shown here is derived from an EMBL/GenBank/DDBJ whole genome shotgun (WGS) entry which is preliminary data.</text>
</comment>
<sequence length="184" mass="21008">MGLIEEENDEKELVDQDKGVFYGIEKLNIEANDRPLSPPMYLSTGFGMVVDWEWILWHLVLIKLRIFTRGVIYGIFCNLNMQENKHIASHLLAAYARFLWEIDDGRYEDIASTNDIQIEDKISVELPNSSQEKPVSPPLNLAAGLIKDANKSGVHVGNTVYSSKPPTEGVDIENYYKRMVEENY</sequence>
<evidence type="ECO:0000313" key="2">
    <source>
        <dbReference type="Proteomes" id="UP001237642"/>
    </source>
</evidence>
<proteinExistence type="predicted"/>
<accession>A0AAD8IRB8</accession>
<protein>
    <submittedName>
        <fullName evidence="1">Uncharacterized protein</fullName>
    </submittedName>
</protein>
<dbReference type="Proteomes" id="UP001237642">
    <property type="component" value="Unassembled WGS sequence"/>
</dbReference>
<gene>
    <name evidence="1" type="ORF">POM88_018875</name>
</gene>
<evidence type="ECO:0000313" key="1">
    <source>
        <dbReference type="EMBL" id="KAK1390697.1"/>
    </source>
</evidence>
<keyword evidence="2" id="KW-1185">Reference proteome</keyword>
<reference evidence="1" key="2">
    <citation type="submission" date="2023-05" db="EMBL/GenBank/DDBJ databases">
        <authorList>
            <person name="Schelkunov M.I."/>
        </authorList>
    </citation>
    <scope>NUCLEOTIDE SEQUENCE</scope>
    <source>
        <strain evidence="1">Hsosn_3</strain>
        <tissue evidence="1">Leaf</tissue>
    </source>
</reference>
<name>A0AAD8IRB8_9APIA</name>
<dbReference type="AlphaFoldDB" id="A0AAD8IRB8"/>
<organism evidence="1 2">
    <name type="scientific">Heracleum sosnowskyi</name>
    <dbReference type="NCBI Taxonomy" id="360622"/>
    <lineage>
        <taxon>Eukaryota</taxon>
        <taxon>Viridiplantae</taxon>
        <taxon>Streptophyta</taxon>
        <taxon>Embryophyta</taxon>
        <taxon>Tracheophyta</taxon>
        <taxon>Spermatophyta</taxon>
        <taxon>Magnoliopsida</taxon>
        <taxon>eudicotyledons</taxon>
        <taxon>Gunneridae</taxon>
        <taxon>Pentapetalae</taxon>
        <taxon>asterids</taxon>
        <taxon>campanulids</taxon>
        <taxon>Apiales</taxon>
        <taxon>Apiaceae</taxon>
        <taxon>Apioideae</taxon>
        <taxon>apioid superclade</taxon>
        <taxon>Tordylieae</taxon>
        <taxon>Tordyliinae</taxon>
        <taxon>Heracleum</taxon>
    </lineage>
</organism>
<dbReference type="EMBL" id="JAUIZM010000004">
    <property type="protein sequence ID" value="KAK1390697.1"/>
    <property type="molecule type" value="Genomic_DNA"/>
</dbReference>
<reference evidence="1" key="1">
    <citation type="submission" date="2023-02" db="EMBL/GenBank/DDBJ databases">
        <title>Genome of toxic invasive species Heracleum sosnowskyi carries increased number of genes despite the absence of recent whole-genome duplications.</title>
        <authorList>
            <person name="Schelkunov M."/>
            <person name="Shtratnikova V."/>
            <person name="Makarenko M."/>
            <person name="Klepikova A."/>
            <person name="Omelchenko D."/>
            <person name="Novikova G."/>
            <person name="Obukhova E."/>
            <person name="Bogdanov V."/>
            <person name="Penin A."/>
            <person name="Logacheva M."/>
        </authorList>
    </citation>
    <scope>NUCLEOTIDE SEQUENCE</scope>
    <source>
        <strain evidence="1">Hsosn_3</strain>
        <tissue evidence="1">Leaf</tissue>
    </source>
</reference>